<dbReference type="OrthoDB" id="4829at2759"/>
<dbReference type="Proteomes" id="UP000481861">
    <property type="component" value="Unassembled WGS sequence"/>
</dbReference>
<feature type="transmembrane region" description="Helical" evidence="6">
    <location>
        <begin position="245"/>
        <end position="265"/>
    </location>
</feature>
<comment type="subcellular location">
    <subcellularLocation>
        <location evidence="1">Membrane</location>
        <topology evidence="1">Multi-pass membrane protein</topology>
    </subcellularLocation>
</comment>
<dbReference type="PANTHER" id="PTHR30520:SF6">
    <property type="entry name" value="FORMATE_NITRATE FAMILY TRANSPORTER (EUROFUNG)"/>
    <property type="match status" value="1"/>
</dbReference>
<comment type="caution">
    <text evidence="7">The sequence shown here is derived from an EMBL/GenBank/DDBJ whole genome shotgun (WGS) entry which is preliminary data.</text>
</comment>
<evidence type="ECO:0000313" key="8">
    <source>
        <dbReference type="Proteomes" id="UP000481861"/>
    </source>
</evidence>
<evidence type="ECO:0000256" key="4">
    <source>
        <dbReference type="ARBA" id="ARBA00023136"/>
    </source>
</evidence>
<feature type="transmembrane region" description="Helical" evidence="6">
    <location>
        <begin position="118"/>
        <end position="140"/>
    </location>
</feature>
<dbReference type="EMBL" id="JAADJZ010000007">
    <property type="protein sequence ID" value="KAF2873632.1"/>
    <property type="molecule type" value="Genomic_DNA"/>
</dbReference>
<organism evidence="7 8">
    <name type="scientific">Massariosphaeria phaeospora</name>
    <dbReference type="NCBI Taxonomy" id="100035"/>
    <lineage>
        <taxon>Eukaryota</taxon>
        <taxon>Fungi</taxon>
        <taxon>Dikarya</taxon>
        <taxon>Ascomycota</taxon>
        <taxon>Pezizomycotina</taxon>
        <taxon>Dothideomycetes</taxon>
        <taxon>Pleosporomycetidae</taxon>
        <taxon>Pleosporales</taxon>
        <taxon>Pleosporales incertae sedis</taxon>
        <taxon>Massariosphaeria</taxon>
    </lineage>
</organism>
<dbReference type="Pfam" id="PF01226">
    <property type="entry name" value="Form_Nir_trans"/>
    <property type="match status" value="1"/>
</dbReference>
<dbReference type="InterPro" id="IPR023271">
    <property type="entry name" value="Aquaporin-like"/>
</dbReference>
<dbReference type="InterPro" id="IPR000292">
    <property type="entry name" value="For/NO2_transpt"/>
</dbReference>
<keyword evidence="4 6" id="KW-0472">Membrane</keyword>
<dbReference type="GO" id="GO:0005886">
    <property type="term" value="C:plasma membrane"/>
    <property type="evidence" value="ECO:0007669"/>
    <property type="project" value="TreeGrafter"/>
</dbReference>
<comment type="similarity">
    <text evidence="5">Belongs to the FNT transporter (TC 1.A.16) family.</text>
</comment>
<accession>A0A7C8ICG0</accession>
<evidence type="ECO:0000256" key="5">
    <source>
        <dbReference type="ARBA" id="ARBA00049660"/>
    </source>
</evidence>
<feature type="transmembrane region" description="Helical" evidence="6">
    <location>
        <begin position="166"/>
        <end position="186"/>
    </location>
</feature>
<evidence type="ECO:0000256" key="3">
    <source>
        <dbReference type="ARBA" id="ARBA00022989"/>
    </source>
</evidence>
<feature type="transmembrane region" description="Helical" evidence="6">
    <location>
        <begin position="218"/>
        <end position="238"/>
    </location>
</feature>
<keyword evidence="8" id="KW-1185">Reference proteome</keyword>
<dbReference type="GO" id="GO:0015513">
    <property type="term" value="F:high-affinity secondary active nitrite transmembrane transporter activity"/>
    <property type="evidence" value="ECO:0007669"/>
    <property type="project" value="TreeGrafter"/>
</dbReference>
<proteinExistence type="inferred from homology"/>
<dbReference type="PANTHER" id="PTHR30520">
    <property type="entry name" value="FORMATE TRANSPORTER-RELATED"/>
    <property type="match status" value="1"/>
</dbReference>
<dbReference type="AlphaFoldDB" id="A0A7C8ICG0"/>
<evidence type="ECO:0000256" key="2">
    <source>
        <dbReference type="ARBA" id="ARBA00022692"/>
    </source>
</evidence>
<gene>
    <name evidence="7" type="ORF">BDV95DRAFT_489208</name>
</gene>
<dbReference type="Gene3D" id="1.20.1080.10">
    <property type="entry name" value="Glycerol uptake facilitator protein"/>
    <property type="match status" value="1"/>
</dbReference>
<keyword evidence="2 6" id="KW-0812">Transmembrane</keyword>
<name>A0A7C8ICG0_9PLEO</name>
<keyword evidence="3 6" id="KW-1133">Transmembrane helix</keyword>
<sequence length="286" mass="31376">MQTENTRTGALSPLEAAQSTFETALHHLNEPTQLAFFKNVFGALLLSFGGIFALIVSQGSPGLEETNPGLPKMLMGATFPVGLVLIYFVGAELFTGYPMWLAMLAFSRRGRPIQYLRALVIPWLGNLAGALLVSSVFSVATQTLTPEPYKSGIISLITSTVIHAKWHVILLKAIGCGYLVTLAMFVGSQNQDGISKALGLHLPFFISTAIEFPHTVEYMYLGSLAMMLGAEMSVWMFFWKCLLPVTLGNIIGGALFTGAYLWWVYLYCEDGERAKDWLLSDGQQDM</sequence>
<reference evidence="7 8" key="1">
    <citation type="submission" date="2020-01" db="EMBL/GenBank/DDBJ databases">
        <authorList>
            <consortium name="DOE Joint Genome Institute"/>
            <person name="Haridas S."/>
            <person name="Albert R."/>
            <person name="Binder M."/>
            <person name="Bloem J."/>
            <person name="Labutti K."/>
            <person name="Salamov A."/>
            <person name="Andreopoulos B."/>
            <person name="Baker S.E."/>
            <person name="Barry K."/>
            <person name="Bills G."/>
            <person name="Bluhm B.H."/>
            <person name="Cannon C."/>
            <person name="Castanera R."/>
            <person name="Culley D.E."/>
            <person name="Daum C."/>
            <person name="Ezra D."/>
            <person name="Gonzalez J.B."/>
            <person name="Henrissat B."/>
            <person name="Kuo A."/>
            <person name="Liang C."/>
            <person name="Lipzen A."/>
            <person name="Lutzoni F."/>
            <person name="Magnuson J."/>
            <person name="Mondo S."/>
            <person name="Nolan M."/>
            <person name="Ohm R."/>
            <person name="Pangilinan J."/>
            <person name="Park H.-J.H."/>
            <person name="Ramirez L."/>
            <person name="Alfaro M."/>
            <person name="Sun H."/>
            <person name="Tritt A."/>
            <person name="Yoshinaga Y."/>
            <person name="Zwiers L.-H.L."/>
            <person name="Turgeon B.G."/>
            <person name="Goodwin S.B."/>
            <person name="Spatafora J.W."/>
            <person name="Crous P.W."/>
            <person name="Grigoriev I.V."/>
        </authorList>
    </citation>
    <scope>NUCLEOTIDE SEQUENCE [LARGE SCALE GENOMIC DNA]</scope>
    <source>
        <strain evidence="7 8">CBS 611.86</strain>
    </source>
</reference>
<dbReference type="GO" id="GO:0015707">
    <property type="term" value="P:nitrite transport"/>
    <property type="evidence" value="ECO:0007669"/>
    <property type="project" value="TreeGrafter"/>
</dbReference>
<protein>
    <submittedName>
        <fullName evidence="7">Formate/nitrite transporter</fullName>
    </submittedName>
</protein>
<evidence type="ECO:0000256" key="6">
    <source>
        <dbReference type="SAM" id="Phobius"/>
    </source>
</evidence>
<feature type="transmembrane region" description="Helical" evidence="6">
    <location>
        <begin position="77"/>
        <end position="106"/>
    </location>
</feature>
<feature type="transmembrane region" description="Helical" evidence="6">
    <location>
        <begin position="36"/>
        <end position="57"/>
    </location>
</feature>
<evidence type="ECO:0000313" key="7">
    <source>
        <dbReference type="EMBL" id="KAF2873632.1"/>
    </source>
</evidence>
<evidence type="ECO:0000256" key="1">
    <source>
        <dbReference type="ARBA" id="ARBA00004141"/>
    </source>
</evidence>